<accession>A0AAE0SUR6</accession>
<organism evidence="1 2">
    <name type="scientific">Potamilus streckersoni</name>
    <dbReference type="NCBI Taxonomy" id="2493646"/>
    <lineage>
        <taxon>Eukaryota</taxon>
        <taxon>Metazoa</taxon>
        <taxon>Spiralia</taxon>
        <taxon>Lophotrochozoa</taxon>
        <taxon>Mollusca</taxon>
        <taxon>Bivalvia</taxon>
        <taxon>Autobranchia</taxon>
        <taxon>Heteroconchia</taxon>
        <taxon>Palaeoheterodonta</taxon>
        <taxon>Unionida</taxon>
        <taxon>Unionoidea</taxon>
        <taxon>Unionidae</taxon>
        <taxon>Ambleminae</taxon>
        <taxon>Lampsilini</taxon>
        <taxon>Potamilus</taxon>
    </lineage>
</organism>
<evidence type="ECO:0000313" key="2">
    <source>
        <dbReference type="Proteomes" id="UP001195483"/>
    </source>
</evidence>
<protein>
    <submittedName>
        <fullName evidence="1">Uncharacterized protein</fullName>
    </submittedName>
</protein>
<dbReference type="AlphaFoldDB" id="A0AAE0SUR6"/>
<reference evidence="1" key="1">
    <citation type="journal article" date="2021" name="Genome Biol. Evol.">
        <title>A High-Quality Reference Genome for a Parasitic Bivalve with Doubly Uniparental Inheritance (Bivalvia: Unionida).</title>
        <authorList>
            <person name="Smith C.H."/>
        </authorList>
    </citation>
    <scope>NUCLEOTIDE SEQUENCE</scope>
    <source>
        <strain evidence="1">CHS0354</strain>
    </source>
</reference>
<gene>
    <name evidence="1" type="ORF">CHS0354_042264</name>
</gene>
<reference evidence="1" key="3">
    <citation type="submission" date="2023-05" db="EMBL/GenBank/DDBJ databases">
        <authorList>
            <person name="Smith C.H."/>
        </authorList>
    </citation>
    <scope>NUCLEOTIDE SEQUENCE</scope>
    <source>
        <strain evidence="1">CHS0354</strain>
        <tissue evidence="1">Mantle</tissue>
    </source>
</reference>
<dbReference type="EMBL" id="JAEAOA010002354">
    <property type="protein sequence ID" value="KAK3597923.1"/>
    <property type="molecule type" value="Genomic_DNA"/>
</dbReference>
<keyword evidence="2" id="KW-1185">Reference proteome</keyword>
<sequence length="87" mass="9900">MWDFIGIYEKSGGDKMTTDKEEVVNFCNTSILLLTFVRTWGSLFYPRSMCFSMFTARRLYIVSCTQSLGRCAVLCENSVGDEILTTT</sequence>
<proteinExistence type="predicted"/>
<name>A0AAE0SUR6_9BIVA</name>
<comment type="caution">
    <text evidence="1">The sequence shown here is derived from an EMBL/GenBank/DDBJ whole genome shotgun (WGS) entry which is preliminary data.</text>
</comment>
<reference evidence="1" key="2">
    <citation type="journal article" date="2021" name="Genome Biol. Evol.">
        <title>Developing a high-quality reference genome for a parasitic bivalve with doubly uniparental inheritance (Bivalvia: Unionida).</title>
        <authorList>
            <person name="Smith C.H."/>
        </authorList>
    </citation>
    <scope>NUCLEOTIDE SEQUENCE</scope>
    <source>
        <strain evidence="1">CHS0354</strain>
        <tissue evidence="1">Mantle</tissue>
    </source>
</reference>
<evidence type="ECO:0000313" key="1">
    <source>
        <dbReference type="EMBL" id="KAK3597923.1"/>
    </source>
</evidence>
<dbReference type="Proteomes" id="UP001195483">
    <property type="component" value="Unassembled WGS sequence"/>
</dbReference>